<accession>R9GP79</accession>
<organism evidence="1 2">
    <name type="scientific">Arcticibacter svalbardensis MN12-7</name>
    <dbReference type="NCBI Taxonomy" id="1150600"/>
    <lineage>
        <taxon>Bacteria</taxon>
        <taxon>Pseudomonadati</taxon>
        <taxon>Bacteroidota</taxon>
        <taxon>Sphingobacteriia</taxon>
        <taxon>Sphingobacteriales</taxon>
        <taxon>Sphingobacteriaceae</taxon>
        <taxon>Arcticibacter</taxon>
    </lineage>
</organism>
<evidence type="ECO:0000313" key="1">
    <source>
        <dbReference type="EMBL" id="EOR93345.1"/>
    </source>
</evidence>
<gene>
    <name evidence="1" type="ORF">ADIARSV_3424</name>
</gene>
<name>R9GP79_9SPHI</name>
<dbReference type="AlphaFoldDB" id="R9GP79"/>
<dbReference type="EMBL" id="AQPN01000116">
    <property type="protein sequence ID" value="EOR93345.1"/>
    <property type="molecule type" value="Genomic_DNA"/>
</dbReference>
<evidence type="ECO:0008006" key="3">
    <source>
        <dbReference type="Google" id="ProtNLM"/>
    </source>
</evidence>
<protein>
    <recommendedName>
        <fullName evidence="3">DUF4352 domain-containing protein</fullName>
    </recommendedName>
</protein>
<sequence length="108" mass="11870">MVPAAQGYVKISRDDNKNYAIQIEIKNLAESTRLHPPKAAYVVWMETTDNGTKNLGNLKSSSGFFTSGLTGTLEAVTPFKPKRVFITAEDRSNINYPGTQAVLSTKTF</sequence>
<keyword evidence="2" id="KW-1185">Reference proteome</keyword>
<proteinExistence type="predicted"/>
<evidence type="ECO:0000313" key="2">
    <source>
        <dbReference type="Proteomes" id="UP000014174"/>
    </source>
</evidence>
<dbReference type="eggNOG" id="ENOG5032NKR">
    <property type="taxonomic scope" value="Bacteria"/>
</dbReference>
<reference evidence="1 2" key="1">
    <citation type="journal article" date="2013" name="Genome Announc.">
        <title>Draft Genome Sequence of Arcticibacter svalbardensis Strain MN12-7T, a Member of the Family Sphingobacteriaceae Isolated from an Arctic Soil Sample.</title>
        <authorList>
            <person name="Shivaji S."/>
            <person name="Ara S."/>
            <person name="Prasad S."/>
            <person name="Manasa B.P."/>
            <person name="Begum Z."/>
            <person name="Singh A."/>
            <person name="Kumar Pinnaka A."/>
        </authorList>
    </citation>
    <scope>NUCLEOTIDE SEQUENCE [LARGE SCALE GENOMIC DNA]</scope>
    <source>
        <strain evidence="1 2">MN12-7</strain>
    </source>
</reference>
<dbReference type="Proteomes" id="UP000014174">
    <property type="component" value="Unassembled WGS sequence"/>
</dbReference>
<comment type="caution">
    <text evidence="1">The sequence shown here is derived from an EMBL/GenBank/DDBJ whole genome shotgun (WGS) entry which is preliminary data.</text>
</comment>